<proteinExistence type="predicted"/>
<dbReference type="PROSITE" id="PS51186">
    <property type="entry name" value="GNAT"/>
    <property type="match status" value="1"/>
</dbReference>
<keyword evidence="5" id="KW-1185">Reference proteome</keyword>
<dbReference type="Gene3D" id="3.40.630.30">
    <property type="match status" value="1"/>
</dbReference>
<dbReference type="GO" id="GO:0016747">
    <property type="term" value="F:acyltransferase activity, transferring groups other than amino-acyl groups"/>
    <property type="evidence" value="ECO:0007669"/>
    <property type="project" value="InterPro"/>
</dbReference>
<sequence>MQIRKASVDDAKGIARVNVDCWKSAYKHVLPSHIINKLTYSDREERWKKNLPDSTSGGTMTFVAEDQNGEIIGFALGGTMRDPRLRIKYTGELYALYVSPEFQGRGIGRKLFDSVIHHLSSLRHSSVALWVFEDLHSCTFYTHLGGEQIYHKKTTVGGKTLNELAFGWQGLDEQTENDNRLN</sequence>
<evidence type="ECO:0000259" key="3">
    <source>
        <dbReference type="PROSITE" id="PS51186"/>
    </source>
</evidence>
<dbReference type="Proteomes" id="UP000198571">
    <property type="component" value="Unassembled WGS sequence"/>
</dbReference>
<dbReference type="AlphaFoldDB" id="A0A1H9NVQ9"/>
<dbReference type="CDD" id="cd04301">
    <property type="entry name" value="NAT_SF"/>
    <property type="match status" value="1"/>
</dbReference>
<keyword evidence="2" id="KW-0012">Acyltransferase</keyword>
<name>A0A1H9NVQ9_9BACI</name>
<protein>
    <submittedName>
        <fullName evidence="4">Acetyltransferase (GNAT) family protein</fullName>
    </submittedName>
</protein>
<dbReference type="EMBL" id="FOGT01000001">
    <property type="protein sequence ID" value="SER40124.1"/>
    <property type="molecule type" value="Genomic_DNA"/>
</dbReference>
<accession>A0A1H9NVQ9</accession>
<organism evidence="4 5">
    <name type="scientific">Salipaludibacillus aurantiacus</name>
    <dbReference type="NCBI Taxonomy" id="1601833"/>
    <lineage>
        <taxon>Bacteria</taxon>
        <taxon>Bacillati</taxon>
        <taxon>Bacillota</taxon>
        <taxon>Bacilli</taxon>
        <taxon>Bacillales</taxon>
        <taxon>Bacillaceae</taxon>
    </lineage>
</organism>
<dbReference type="Pfam" id="PF00583">
    <property type="entry name" value="Acetyltransf_1"/>
    <property type="match status" value="1"/>
</dbReference>
<evidence type="ECO:0000256" key="2">
    <source>
        <dbReference type="ARBA" id="ARBA00023315"/>
    </source>
</evidence>
<keyword evidence="1 4" id="KW-0808">Transferase</keyword>
<dbReference type="PANTHER" id="PTHR43877">
    <property type="entry name" value="AMINOALKYLPHOSPHONATE N-ACETYLTRANSFERASE-RELATED-RELATED"/>
    <property type="match status" value="1"/>
</dbReference>
<dbReference type="RefSeq" id="WP_093046987.1">
    <property type="nucleotide sequence ID" value="NZ_FOGT01000001.1"/>
</dbReference>
<evidence type="ECO:0000313" key="4">
    <source>
        <dbReference type="EMBL" id="SER40124.1"/>
    </source>
</evidence>
<dbReference type="InterPro" id="IPR000182">
    <property type="entry name" value="GNAT_dom"/>
</dbReference>
<evidence type="ECO:0000256" key="1">
    <source>
        <dbReference type="ARBA" id="ARBA00022679"/>
    </source>
</evidence>
<dbReference type="SUPFAM" id="SSF55729">
    <property type="entry name" value="Acyl-CoA N-acyltransferases (Nat)"/>
    <property type="match status" value="1"/>
</dbReference>
<reference evidence="5" key="1">
    <citation type="submission" date="2016-10" db="EMBL/GenBank/DDBJ databases">
        <authorList>
            <person name="Varghese N."/>
            <person name="Submissions S."/>
        </authorList>
    </citation>
    <scope>NUCLEOTIDE SEQUENCE [LARGE SCALE GENOMIC DNA]</scope>
    <source>
        <strain evidence="5">S9</strain>
    </source>
</reference>
<dbReference type="InterPro" id="IPR050832">
    <property type="entry name" value="Bact_Acetyltransf"/>
</dbReference>
<gene>
    <name evidence="4" type="ORF">SAMN05518684_10126</name>
</gene>
<feature type="domain" description="N-acetyltransferase" evidence="3">
    <location>
        <begin position="1"/>
        <end position="162"/>
    </location>
</feature>
<dbReference type="InterPro" id="IPR016181">
    <property type="entry name" value="Acyl_CoA_acyltransferase"/>
</dbReference>
<evidence type="ECO:0000313" key="5">
    <source>
        <dbReference type="Proteomes" id="UP000198571"/>
    </source>
</evidence>
<dbReference type="OrthoDB" id="5292888at2"/>
<dbReference type="STRING" id="1601833.SAMN05518684_10126"/>